<evidence type="ECO:0000313" key="12">
    <source>
        <dbReference type="Proteomes" id="UP001159427"/>
    </source>
</evidence>
<feature type="transmembrane region" description="Helical" evidence="10">
    <location>
        <begin position="21"/>
        <end position="44"/>
    </location>
</feature>
<dbReference type="PANTHER" id="PTHR32261:SF1">
    <property type="entry name" value="CALCIUM HOMEOSTASIS MODULATOR PROTEIN"/>
    <property type="match status" value="1"/>
</dbReference>
<evidence type="ECO:0000256" key="3">
    <source>
        <dbReference type="ARBA" id="ARBA00022448"/>
    </source>
</evidence>
<evidence type="ECO:0000256" key="7">
    <source>
        <dbReference type="ARBA" id="ARBA00023136"/>
    </source>
</evidence>
<keyword evidence="12" id="KW-1185">Reference proteome</keyword>
<keyword evidence="6" id="KW-0406">Ion transport</keyword>
<feature type="transmembrane region" description="Helical" evidence="10">
    <location>
        <begin position="64"/>
        <end position="87"/>
    </location>
</feature>
<evidence type="ECO:0000256" key="6">
    <source>
        <dbReference type="ARBA" id="ARBA00023065"/>
    </source>
</evidence>
<sequence length="437" mass="49252">MDLFTKVLTRARDFAKSKPGLFGLLSDNTITVKNLLFSAVVVGLQQLLSSELFDCPLENHVCYGVMFLMAPFFIVLIMNILLIGDVWKVTDRCCVPYYKRKFDCLRLIPNICKSLVGPFVWLIASFVDGKYVACFMVGQDMEKRNLTDDMEIEKLEEEFAKAKAWSHISAWIAFLCLVLGIAVIMTIKKCYFKDNILWEDQYTLDRREAVAAMLTFRDFIEHPNEHDDVKTGPNKAGTSAQRSASAPSLSGTGTPIATSSKLVIKSAPVVSDSAGASATAISVLSNDTEGNRGKDKTKDETDGKQVKISLWKRAWRWLTGNEEEGGQNDNAEKDKEKGITGRFIGKEEEITIYPEGIPEQTGKKFVEDLFVGRSSDPNWDYHKKCDEFKKKYPRVTTGCPKDPWVRHDKTKDEVDSQKDPRDYFPLNTRDIEATSSV</sequence>
<dbReference type="EMBL" id="CALNXI010002694">
    <property type="protein sequence ID" value="CAH3190044.1"/>
    <property type="molecule type" value="Genomic_DNA"/>
</dbReference>
<dbReference type="Pfam" id="PF14798">
    <property type="entry name" value="Ca_hom_mod"/>
    <property type="match status" value="1"/>
</dbReference>
<gene>
    <name evidence="11" type="ORF">PEVE_00020006</name>
</gene>
<feature type="transmembrane region" description="Helical" evidence="10">
    <location>
        <begin position="107"/>
        <end position="127"/>
    </location>
</feature>
<feature type="transmembrane region" description="Helical" evidence="10">
    <location>
        <begin position="168"/>
        <end position="187"/>
    </location>
</feature>
<comment type="similarity">
    <text evidence="2">Belongs to the CALHM family.</text>
</comment>
<dbReference type="PANTHER" id="PTHR32261">
    <property type="entry name" value="CALCIUM HOMEOSTASIS MODULATOR PROTEIN"/>
    <property type="match status" value="1"/>
</dbReference>
<keyword evidence="5 10" id="KW-1133">Transmembrane helix</keyword>
<proteinExistence type="inferred from homology"/>
<name>A0ABN8SEP2_9CNID</name>
<keyword evidence="7 10" id="KW-0472">Membrane</keyword>
<comment type="subcellular location">
    <subcellularLocation>
        <location evidence="1">Membrane</location>
        <topology evidence="1">Multi-pass membrane protein</topology>
    </subcellularLocation>
</comment>
<feature type="compositionally biased region" description="Basic and acidic residues" evidence="9">
    <location>
        <begin position="403"/>
        <end position="422"/>
    </location>
</feature>
<keyword evidence="3" id="KW-0813">Transport</keyword>
<dbReference type="InterPro" id="IPR029569">
    <property type="entry name" value="CALHM"/>
</dbReference>
<accession>A0ABN8SEP2</accession>
<evidence type="ECO:0000256" key="9">
    <source>
        <dbReference type="SAM" id="MobiDB-lite"/>
    </source>
</evidence>
<keyword evidence="8" id="KW-0407">Ion channel</keyword>
<evidence type="ECO:0000256" key="4">
    <source>
        <dbReference type="ARBA" id="ARBA00022692"/>
    </source>
</evidence>
<dbReference type="Proteomes" id="UP001159427">
    <property type="component" value="Unassembled WGS sequence"/>
</dbReference>
<protein>
    <submittedName>
        <fullName evidence="11">Uncharacterized protein</fullName>
    </submittedName>
</protein>
<organism evidence="11 12">
    <name type="scientific">Porites evermanni</name>
    <dbReference type="NCBI Taxonomy" id="104178"/>
    <lineage>
        <taxon>Eukaryota</taxon>
        <taxon>Metazoa</taxon>
        <taxon>Cnidaria</taxon>
        <taxon>Anthozoa</taxon>
        <taxon>Hexacorallia</taxon>
        <taxon>Scleractinia</taxon>
        <taxon>Fungiina</taxon>
        <taxon>Poritidae</taxon>
        <taxon>Porites</taxon>
    </lineage>
</organism>
<evidence type="ECO:0000256" key="10">
    <source>
        <dbReference type="SAM" id="Phobius"/>
    </source>
</evidence>
<evidence type="ECO:0000256" key="2">
    <source>
        <dbReference type="ARBA" id="ARBA00008497"/>
    </source>
</evidence>
<evidence type="ECO:0000256" key="5">
    <source>
        <dbReference type="ARBA" id="ARBA00022989"/>
    </source>
</evidence>
<feature type="region of interest" description="Disordered" evidence="9">
    <location>
        <begin position="224"/>
        <end position="253"/>
    </location>
</feature>
<feature type="region of interest" description="Disordered" evidence="9">
    <location>
        <begin position="399"/>
        <end position="437"/>
    </location>
</feature>
<keyword evidence="4 10" id="KW-0812">Transmembrane</keyword>
<comment type="caution">
    <text evidence="11">The sequence shown here is derived from an EMBL/GenBank/DDBJ whole genome shotgun (WGS) entry which is preliminary data.</text>
</comment>
<reference evidence="11 12" key="1">
    <citation type="submission" date="2022-05" db="EMBL/GenBank/DDBJ databases">
        <authorList>
            <consortium name="Genoscope - CEA"/>
            <person name="William W."/>
        </authorList>
    </citation>
    <scope>NUCLEOTIDE SEQUENCE [LARGE SCALE GENOMIC DNA]</scope>
</reference>
<evidence type="ECO:0000313" key="11">
    <source>
        <dbReference type="EMBL" id="CAH3190044.1"/>
    </source>
</evidence>
<feature type="compositionally biased region" description="Polar residues" evidence="9">
    <location>
        <begin position="236"/>
        <end position="253"/>
    </location>
</feature>
<evidence type="ECO:0000256" key="1">
    <source>
        <dbReference type="ARBA" id="ARBA00004141"/>
    </source>
</evidence>
<evidence type="ECO:0000256" key="8">
    <source>
        <dbReference type="ARBA" id="ARBA00023303"/>
    </source>
</evidence>